<feature type="chain" id="PRO_5035296447" evidence="1">
    <location>
        <begin position="20"/>
        <end position="277"/>
    </location>
</feature>
<dbReference type="RefSeq" id="WP_191143421.1">
    <property type="nucleotide sequence ID" value="NZ_JACXAF010000003.1"/>
</dbReference>
<gene>
    <name evidence="2" type="ORF">IC617_02575</name>
</gene>
<evidence type="ECO:0000256" key="1">
    <source>
        <dbReference type="SAM" id="SignalP"/>
    </source>
</evidence>
<dbReference type="GO" id="GO:0016829">
    <property type="term" value="F:lyase activity"/>
    <property type="evidence" value="ECO:0007669"/>
    <property type="project" value="UniProtKB-KW"/>
</dbReference>
<keyword evidence="2" id="KW-0456">Lyase</keyword>
<organism evidence="2 3">
    <name type="scientific">Neiella litorisoli</name>
    <dbReference type="NCBI Taxonomy" id="2771431"/>
    <lineage>
        <taxon>Bacteria</taxon>
        <taxon>Pseudomonadati</taxon>
        <taxon>Pseudomonadota</taxon>
        <taxon>Gammaproteobacteria</taxon>
        <taxon>Alteromonadales</taxon>
        <taxon>Echinimonadaceae</taxon>
        <taxon>Neiella</taxon>
    </lineage>
</organism>
<dbReference type="InterPro" id="IPR025975">
    <property type="entry name" value="Polysacc_lyase"/>
</dbReference>
<comment type="caution">
    <text evidence="2">The sequence shown here is derived from an EMBL/GenBank/DDBJ whole genome shotgun (WGS) entry which is preliminary data.</text>
</comment>
<feature type="signal peptide" evidence="1">
    <location>
        <begin position="1"/>
        <end position="19"/>
    </location>
</feature>
<reference evidence="2" key="1">
    <citation type="submission" date="2020-09" db="EMBL/GenBank/DDBJ databases">
        <title>A novel bacterium of genus Neiella, isolated from South China Sea.</title>
        <authorList>
            <person name="Huang H."/>
            <person name="Mo K."/>
            <person name="Hu Y."/>
        </authorList>
    </citation>
    <scope>NUCLEOTIDE SEQUENCE</scope>
    <source>
        <strain evidence="2">HB171785</strain>
    </source>
</reference>
<dbReference type="EMBL" id="JACXAF010000003">
    <property type="protein sequence ID" value="MBD1388301.1"/>
    <property type="molecule type" value="Genomic_DNA"/>
</dbReference>
<dbReference type="Proteomes" id="UP000638014">
    <property type="component" value="Unassembled WGS sequence"/>
</dbReference>
<proteinExistence type="predicted"/>
<dbReference type="AlphaFoldDB" id="A0A8J6QI74"/>
<accession>A0A8J6QI74</accession>
<protein>
    <submittedName>
        <fullName evidence="2">Heparin lyase I family protein</fullName>
    </submittedName>
</protein>
<keyword evidence="3" id="KW-1185">Reference proteome</keyword>
<dbReference type="Gene3D" id="2.60.120.200">
    <property type="match status" value="1"/>
</dbReference>
<evidence type="ECO:0000313" key="2">
    <source>
        <dbReference type="EMBL" id="MBD1388301.1"/>
    </source>
</evidence>
<sequence length="277" mass="31858">MKKITLLLSLLLTTPHVSAQIIWSADPNQSTKVGDFFKRFDDGNYPQDYCVSKGDEAGVTPSSVSVVTDPEFGKVWQINKPKNRKRGEFARFEGLVNSLSPKEGDDIYIAWKWKIDTQDGAQIDKEITVFQWKSASPHNQNYPLNMEYDGDLTLNAFGADYEGKVGQFARRAVLWRQPVPQNEWVSFVVHIKVDKDDFGGLVRFWFNGEQQELDNLQSKKYRVKLSDDHKTVYHRTNDGRFVYPKWGAYNKKSCHYNVNAYFHDMKVGTTLSSVLPE</sequence>
<evidence type="ECO:0000313" key="3">
    <source>
        <dbReference type="Proteomes" id="UP000638014"/>
    </source>
</evidence>
<keyword evidence="1" id="KW-0732">Signal</keyword>
<dbReference type="Pfam" id="PF14099">
    <property type="entry name" value="Polysacc_lyase"/>
    <property type="match status" value="1"/>
</dbReference>
<name>A0A8J6QI74_9GAMM</name>